<dbReference type="RefSeq" id="WP_160938971.1">
    <property type="nucleotide sequence ID" value="NZ_SNVJ01000023.1"/>
</dbReference>
<dbReference type="Proteomes" id="UP000460715">
    <property type="component" value="Unassembled WGS sequence"/>
</dbReference>
<reference evidence="1 2" key="1">
    <citation type="submission" date="2019-03" db="EMBL/GenBank/DDBJ databases">
        <title>Roseomonas sp. a novel Roseomonas species isolated from Sea whip Gorgonian.</title>
        <authorList>
            <person name="Li F."/>
            <person name="Pan X."/>
            <person name="Huang S."/>
            <person name="Li Z."/>
            <person name="Meng B."/>
        </authorList>
    </citation>
    <scope>NUCLEOTIDE SEQUENCE [LARGE SCALE GENOMIC DNA]</scope>
    <source>
        <strain evidence="1 2">M0104</strain>
    </source>
</reference>
<organism evidence="1 2">
    <name type="scientific">Teichococcus coralli</name>
    <dbReference type="NCBI Taxonomy" id="2545983"/>
    <lineage>
        <taxon>Bacteria</taxon>
        <taxon>Pseudomonadati</taxon>
        <taxon>Pseudomonadota</taxon>
        <taxon>Alphaproteobacteria</taxon>
        <taxon>Acetobacterales</taxon>
        <taxon>Roseomonadaceae</taxon>
        <taxon>Roseomonas</taxon>
    </lineage>
</organism>
<dbReference type="AlphaFoldDB" id="A0A845BD95"/>
<dbReference type="EMBL" id="SNVJ01000023">
    <property type="protein sequence ID" value="MXP65563.1"/>
    <property type="molecule type" value="Genomic_DNA"/>
</dbReference>
<dbReference type="Gene3D" id="1.10.3700.10">
    <property type="entry name" value="AGR C 984p-like"/>
    <property type="match status" value="2"/>
</dbReference>
<sequence length="391" mass="41602">MSISLVGVGLPTGMAGWKLLQNKTPADFKAFSKDPILQRDVGYLREKLPSKLSSKELLADRRLQEMVLKAYGLDAQVGMNALMGKVLDSDVTDTGSVAYRMTDSRYRQIASDFNYGGLAVPEVPAVPSTARVMVEGLRAGAGFATFSGSFGGIAVKDLPLRDVQSYSQLAERLQAAFRAADGGNGDIRVVAAGPELVFTDAKARAQTPALGFVPASGSRAAATVIESTRGTPGSAAQGGPNVAKPDFIEQIVQRYTQARFEESLGDTSGTLRKAIYAKRSLPQITSWYSIIADRNLAEVVQSTLGLPDSFGRLDVDRQKQILESRMPLSDFKDPAKLSRLLDRYVAQTSVAEARALSSSSGVVSLVQPVSWGQDSVSGASGAAIFSILSGR</sequence>
<accession>A0A845BD95</accession>
<protein>
    <submittedName>
        <fullName evidence="1">DUF1217 domain-containing protein</fullName>
    </submittedName>
</protein>
<dbReference type="InterPro" id="IPR010626">
    <property type="entry name" value="DUF1217"/>
</dbReference>
<name>A0A845BD95_9PROT</name>
<gene>
    <name evidence="1" type="ORF">E0493_19630</name>
</gene>
<dbReference type="OrthoDB" id="7824597at2"/>
<evidence type="ECO:0000313" key="2">
    <source>
        <dbReference type="Proteomes" id="UP000460715"/>
    </source>
</evidence>
<proteinExistence type="predicted"/>
<keyword evidence="2" id="KW-1185">Reference proteome</keyword>
<dbReference type="SUPFAM" id="SSF158837">
    <property type="entry name" value="AGR C 984p-like"/>
    <property type="match status" value="1"/>
</dbReference>
<comment type="caution">
    <text evidence="1">The sequence shown here is derived from an EMBL/GenBank/DDBJ whole genome shotgun (WGS) entry which is preliminary data.</text>
</comment>
<evidence type="ECO:0000313" key="1">
    <source>
        <dbReference type="EMBL" id="MXP65563.1"/>
    </source>
</evidence>
<dbReference type="InterPro" id="IPR023157">
    <property type="entry name" value="AGR-C-984p-like_sf"/>
</dbReference>
<dbReference type="Pfam" id="PF06748">
    <property type="entry name" value="DUF1217"/>
    <property type="match status" value="2"/>
</dbReference>